<sequence length="96" mass="10829">MDYKEAFGSVFRSLRLMRGLTQEAFLPSATERYIRNIEKAKQTPTIEMVRDLCDVLRVSPMTLLAIVEAKHTGQNSEALMKAAILELRSLKKTSGI</sequence>
<gene>
    <name evidence="1" type="ORF">HU758_001025</name>
</gene>
<dbReference type="EMBL" id="JABWSB020000001">
    <property type="protein sequence ID" value="MBV4513792.1"/>
    <property type="molecule type" value="Genomic_DNA"/>
</dbReference>
<keyword evidence="2" id="KW-1185">Reference proteome</keyword>
<evidence type="ECO:0000313" key="1">
    <source>
        <dbReference type="EMBL" id="MBV4513792.1"/>
    </source>
</evidence>
<name>A0ACC5UHA5_9PSED</name>
<protein>
    <submittedName>
        <fullName evidence="1">Helix-turn-helix domain-containing protein</fullName>
    </submittedName>
</protein>
<accession>A0ACC5UHA5</accession>
<comment type="caution">
    <text evidence="1">The sequence shown here is derived from an EMBL/GenBank/DDBJ whole genome shotgun (WGS) entry which is preliminary data.</text>
</comment>
<dbReference type="Proteomes" id="UP000624243">
    <property type="component" value="Unassembled WGS sequence"/>
</dbReference>
<evidence type="ECO:0000313" key="2">
    <source>
        <dbReference type="Proteomes" id="UP000624243"/>
    </source>
</evidence>
<reference evidence="1 2" key="1">
    <citation type="journal article" date="2020" name="Microorganisms">
        <title>Reliable Identification of Environmental Pseudomonas Isolates Using the rpoD Gene.</title>
        <authorList>
            <consortium name="The Broad Institute Genome Sequencing Platform"/>
            <person name="Girard L."/>
            <person name="Lood C."/>
            <person name="Rokni-Zadeh H."/>
            <person name="van Noort V."/>
            <person name="Lavigne R."/>
            <person name="De Mot R."/>
        </authorList>
    </citation>
    <scope>NUCLEOTIDE SEQUENCE [LARGE SCALE GENOMIC DNA]</scope>
    <source>
        <strain evidence="1 2">RW1P2</strain>
    </source>
</reference>
<proteinExistence type="predicted"/>
<organism evidence="1 2">
    <name type="scientific">Pseudomonas kurunegalensis</name>
    <dbReference type="NCBI Taxonomy" id="485880"/>
    <lineage>
        <taxon>Bacteria</taxon>
        <taxon>Pseudomonadati</taxon>
        <taxon>Pseudomonadota</taxon>
        <taxon>Gammaproteobacteria</taxon>
        <taxon>Pseudomonadales</taxon>
        <taxon>Pseudomonadaceae</taxon>
        <taxon>Pseudomonas</taxon>
    </lineage>
</organism>